<dbReference type="Proteomes" id="UP000265765">
    <property type="component" value="Chromosome"/>
</dbReference>
<dbReference type="EMBL" id="CP032427">
    <property type="protein sequence ID" value="AYC44153.1"/>
    <property type="molecule type" value="Genomic_DNA"/>
</dbReference>
<name>A0AAI8LAW4_9ACTN</name>
<dbReference type="GeneID" id="91287347"/>
<dbReference type="RefSeq" id="WP_217368018.1">
    <property type="nucleotide sequence ID" value="NZ_CP032427.1"/>
</dbReference>
<protein>
    <submittedName>
        <fullName evidence="2">Uncharacterized protein</fullName>
    </submittedName>
</protein>
<sequence length="96" mass="9903">MPAYTLRLDADISPSEPDGITPFWWPAGPGGSFVSTLGPRLGALGPVPEPNIELVRLAALVYAADRTTPVPPAQTGPNAPSNWTCPSTPGPLGRAS</sequence>
<gene>
    <name evidence="2" type="ORF">DWG14_08462</name>
</gene>
<organism evidence="2 3">
    <name type="scientific">Streptomyces griseorubiginosus</name>
    <dbReference type="NCBI Taxonomy" id="67304"/>
    <lineage>
        <taxon>Bacteria</taxon>
        <taxon>Bacillati</taxon>
        <taxon>Actinomycetota</taxon>
        <taxon>Actinomycetes</taxon>
        <taxon>Kitasatosporales</taxon>
        <taxon>Streptomycetaceae</taxon>
        <taxon>Streptomyces</taxon>
    </lineage>
</organism>
<dbReference type="KEGG" id="sge:DWG14_08462"/>
<evidence type="ECO:0000313" key="2">
    <source>
        <dbReference type="EMBL" id="AYC44153.1"/>
    </source>
</evidence>
<dbReference type="AlphaFoldDB" id="A0AAI8LAW4"/>
<evidence type="ECO:0000256" key="1">
    <source>
        <dbReference type="SAM" id="MobiDB-lite"/>
    </source>
</evidence>
<feature type="region of interest" description="Disordered" evidence="1">
    <location>
        <begin position="68"/>
        <end position="96"/>
    </location>
</feature>
<reference evidence="2 3" key="1">
    <citation type="submission" date="2018-09" db="EMBL/GenBank/DDBJ databases">
        <title>Production of Trimethoprim by Streptomyces sp. 3E-1.</title>
        <authorList>
            <person name="Kang H.J."/>
            <person name="Kim S.B."/>
        </authorList>
    </citation>
    <scope>NUCLEOTIDE SEQUENCE [LARGE SCALE GENOMIC DNA]</scope>
    <source>
        <strain evidence="2 3">3E-1</strain>
    </source>
</reference>
<feature type="compositionally biased region" description="Polar residues" evidence="1">
    <location>
        <begin position="75"/>
        <end position="87"/>
    </location>
</feature>
<proteinExistence type="predicted"/>
<accession>A0AAI8LAW4</accession>
<evidence type="ECO:0000313" key="3">
    <source>
        <dbReference type="Proteomes" id="UP000265765"/>
    </source>
</evidence>